<feature type="region of interest" description="Disordered" evidence="1">
    <location>
        <begin position="139"/>
        <end position="191"/>
    </location>
</feature>
<evidence type="ECO:0000313" key="2">
    <source>
        <dbReference type="EMBL" id="RPD64839.1"/>
    </source>
</evidence>
<accession>A0A5C2SP11</accession>
<name>A0A5C2SP11_9APHY</name>
<feature type="compositionally biased region" description="Polar residues" evidence="1">
    <location>
        <begin position="169"/>
        <end position="186"/>
    </location>
</feature>
<dbReference type="AlphaFoldDB" id="A0A5C2SP11"/>
<protein>
    <submittedName>
        <fullName evidence="2">Uncharacterized protein</fullName>
    </submittedName>
</protein>
<dbReference type="Proteomes" id="UP000313359">
    <property type="component" value="Unassembled WGS sequence"/>
</dbReference>
<feature type="compositionally biased region" description="Basic residues" evidence="1">
    <location>
        <begin position="9"/>
        <end position="18"/>
    </location>
</feature>
<dbReference type="EMBL" id="ML122253">
    <property type="protein sequence ID" value="RPD64839.1"/>
    <property type="molecule type" value="Genomic_DNA"/>
</dbReference>
<feature type="region of interest" description="Disordered" evidence="1">
    <location>
        <begin position="1"/>
        <end position="125"/>
    </location>
</feature>
<feature type="compositionally biased region" description="Low complexity" evidence="1">
    <location>
        <begin position="89"/>
        <end position="111"/>
    </location>
</feature>
<dbReference type="OrthoDB" id="339325at2759"/>
<sequence length="253" mass="27696">MSDDARSTFTKKPRKRRVLVVSNASPESSEDDMAPAEPPKQLKTFPPRPLPSPALSLPSTGQYPHERYHSGPASSHMPPPLTTNLHCYPRSNPSNPALSSPSSTSSPAVESTPPPSTPGLNGSSIQLSEEGTIRQDMITPAGSDRIDNTPQARPRPFVRPQPQPNPRRYSSSGSRPATSPTVSTPDSYMPTPPHVFRSNPMGKANVLVTTDAENYHIVDITGAMTPAFIRERIFTKVRVHNRRKLQPRSNARR</sequence>
<evidence type="ECO:0000256" key="1">
    <source>
        <dbReference type="SAM" id="MobiDB-lite"/>
    </source>
</evidence>
<reference evidence="2" key="1">
    <citation type="journal article" date="2018" name="Genome Biol. Evol.">
        <title>Genomics and development of Lentinus tigrinus, a white-rot wood-decaying mushroom with dimorphic fruiting bodies.</title>
        <authorList>
            <person name="Wu B."/>
            <person name="Xu Z."/>
            <person name="Knudson A."/>
            <person name="Carlson A."/>
            <person name="Chen N."/>
            <person name="Kovaka S."/>
            <person name="LaButti K."/>
            <person name="Lipzen A."/>
            <person name="Pennachio C."/>
            <person name="Riley R."/>
            <person name="Schakwitz W."/>
            <person name="Umezawa K."/>
            <person name="Ohm R.A."/>
            <person name="Grigoriev I.V."/>
            <person name="Nagy L.G."/>
            <person name="Gibbons J."/>
            <person name="Hibbett D."/>
        </authorList>
    </citation>
    <scope>NUCLEOTIDE SEQUENCE [LARGE SCALE GENOMIC DNA]</scope>
    <source>
        <strain evidence="2">ALCF2SS1-6</strain>
    </source>
</reference>
<evidence type="ECO:0000313" key="3">
    <source>
        <dbReference type="Proteomes" id="UP000313359"/>
    </source>
</evidence>
<organism evidence="2 3">
    <name type="scientific">Lentinus tigrinus ALCF2SS1-6</name>
    <dbReference type="NCBI Taxonomy" id="1328759"/>
    <lineage>
        <taxon>Eukaryota</taxon>
        <taxon>Fungi</taxon>
        <taxon>Dikarya</taxon>
        <taxon>Basidiomycota</taxon>
        <taxon>Agaricomycotina</taxon>
        <taxon>Agaricomycetes</taxon>
        <taxon>Polyporales</taxon>
        <taxon>Polyporaceae</taxon>
        <taxon>Lentinus</taxon>
    </lineage>
</organism>
<gene>
    <name evidence="2" type="ORF">L227DRAFT_270314</name>
</gene>
<dbReference type="STRING" id="1328759.A0A5C2SP11"/>
<proteinExistence type="predicted"/>
<keyword evidence="3" id="KW-1185">Reference proteome</keyword>